<evidence type="ECO:0000313" key="3">
    <source>
        <dbReference type="Proteomes" id="UP000033109"/>
    </source>
</evidence>
<feature type="compositionally biased region" description="Basic and acidic residues" evidence="1">
    <location>
        <begin position="59"/>
        <end position="71"/>
    </location>
</feature>
<feature type="compositionally biased region" description="Basic and acidic residues" evidence="1">
    <location>
        <begin position="1"/>
        <end position="15"/>
    </location>
</feature>
<protein>
    <submittedName>
        <fullName evidence="2">Uncharacterized protein</fullName>
    </submittedName>
</protein>
<accession>A0A0E3UWY4</accession>
<evidence type="ECO:0000256" key="1">
    <source>
        <dbReference type="SAM" id="MobiDB-lite"/>
    </source>
</evidence>
<dbReference type="RefSeq" id="WP_046310144.1">
    <property type="nucleotide sequence ID" value="NZ_CBCSCY010000004.1"/>
</dbReference>
<feature type="compositionally biased region" description="Polar residues" evidence="1">
    <location>
        <begin position="31"/>
        <end position="42"/>
    </location>
</feature>
<dbReference type="Proteomes" id="UP000033109">
    <property type="component" value="Chromosome"/>
</dbReference>
<dbReference type="AlphaFoldDB" id="A0A0E3UWY4"/>
<organism evidence="2 3">
    <name type="scientific">Pontibacter korlensis</name>
    <dbReference type="NCBI Taxonomy" id="400092"/>
    <lineage>
        <taxon>Bacteria</taxon>
        <taxon>Pseudomonadati</taxon>
        <taxon>Bacteroidota</taxon>
        <taxon>Cytophagia</taxon>
        <taxon>Cytophagales</taxon>
        <taxon>Hymenobacteraceae</taxon>
        <taxon>Pontibacter</taxon>
    </lineage>
</organism>
<dbReference type="OrthoDB" id="854117at2"/>
<gene>
    <name evidence="2" type="ORF">PKOR_08295</name>
</gene>
<dbReference type="PATRIC" id="fig|400092.3.peg.1832"/>
<dbReference type="KEGG" id="pko:PKOR_08295"/>
<dbReference type="HOGENOM" id="CLU_2736608_0_0_10"/>
<keyword evidence="3" id="KW-1185">Reference proteome</keyword>
<feature type="region of interest" description="Disordered" evidence="1">
    <location>
        <begin position="1"/>
        <end position="71"/>
    </location>
</feature>
<name>A0A0E3UWY4_9BACT</name>
<sequence>MKQEKDKNQQKDRLQQDVNETSRTMKPGKSIKNSATSSQSDATSPTISGTGGGITNIRTGKDVEENSDQKY</sequence>
<proteinExistence type="predicted"/>
<evidence type="ECO:0000313" key="2">
    <source>
        <dbReference type="EMBL" id="AKD03121.1"/>
    </source>
</evidence>
<reference evidence="2 3" key="1">
    <citation type="journal article" date="2015" name="Sci. Rep.">
        <title>Unraveling adaptation of Pontibacter korlensis to radiation and infertility in desert through complete genome and comparative transcriptomic analysis.</title>
        <authorList>
            <person name="Dai J."/>
            <person name="Dai W."/>
            <person name="Qiu C."/>
            <person name="Yang Z."/>
            <person name="Zhang Y."/>
            <person name="Zhou M."/>
            <person name="Zhang L."/>
            <person name="Fang C."/>
            <person name="Gao Q."/>
            <person name="Yang Q."/>
            <person name="Li X."/>
            <person name="Wang Z."/>
            <person name="Wang Z."/>
            <person name="Jia Z."/>
            <person name="Chen X."/>
        </authorList>
    </citation>
    <scope>NUCLEOTIDE SEQUENCE [LARGE SCALE GENOMIC DNA]</scope>
    <source>
        <strain evidence="2 3">X14-1T</strain>
    </source>
</reference>
<dbReference type="EMBL" id="CP009621">
    <property type="protein sequence ID" value="AKD03121.1"/>
    <property type="molecule type" value="Genomic_DNA"/>
</dbReference>
<dbReference type="STRING" id="400092.PKOR_08295"/>